<dbReference type="InterPro" id="IPR052028">
    <property type="entry name" value="HipA_Ser/Thr_kinase"/>
</dbReference>
<evidence type="ECO:0000256" key="2">
    <source>
        <dbReference type="ARBA" id="ARBA00022679"/>
    </source>
</evidence>
<comment type="similarity">
    <text evidence="1">Belongs to the HipA Ser/Thr kinase family.</text>
</comment>
<feature type="domain" description="HipA N-terminal subdomain 1" evidence="5">
    <location>
        <begin position="38"/>
        <end position="120"/>
    </location>
</feature>
<protein>
    <submittedName>
        <fullName evidence="6">Serine/threonine-protein kinase HipA</fullName>
        <ecNumber evidence="6">2.7.11.1</ecNumber>
    </submittedName>
</protein>
<dbReference type="Pfam" id="PF13657">
    <property type="entry name" value="Couple_hipA"/>
    <property type="match status" value="1"/>
</dbReference>
<dbReference type="PANTHER" id="PTHR37419:SF8">
    <property type="entry name" value="TOXIN YJJJ"/>
    <property type="match status" value="1"/>
</dbReference>
<comment type="caution">
    <text evidence="6">The sequence shown here is derived from an EMBL/GenBank/DDBJ whole genome shotgun (WGS) entry which is preliminary data.</text>
</comment>
<name>A0ABR6GW42_9BURK</name>
<organism evidence="6 7">
    <name type="scientific">Roseateles terrae</name>
    <dbReference type="NCBI Taxonomy" id="431060"/>
    <lineage>
        <taxon>Bacteria</taxon>
        <taxon>Pseudomonadati</taxon>
        <taxon>Pseudomonadota</taxon>
        <taxon>Betaproteobacteria</taxon>
        <taxon>Burkholderiales</taxon>
        <taxon>Sphaerotilaceae</taxon>
        <taxon>Roseateles</taxon>
    </lineage>
</organism>
<evidence type="ECO:0000313" key="7">
    <source>
        <dbReference type="Proteomes" id="UP000574369"/>
    </source>
</evidence>
<evidence type="ECO:0000256" key="1">
    <source>
        <dbReference type="ARBA" id="ARBA00010164"/>
    </source>
</evidence>
<dbReference type="Gene3D" id="1.10.1070.20">
    <property type="match status" value="1"/>
</dbReference>
<dbReference type="Pfam" id="PF07804">
    <property type="entry name" value="HipA_C"/>
    <property type="match status" value="1"/>
</dbReference>
<proteinExistence type="inferred from homology"/>
<dbReference type="InterPro" id="IPR012893">
    <property type="entry name" value="HipA-like_C"/>
</dbReference>
<accession>A0ABR6GW42</accession>
<feature type="domain" description="HipA-like C-terminal" evidence="4">
    <location>
        <begin position="170"/>
        <end position="398"/>
    </location>
</feature>
<sequence>MTSDASDRVFVWVFLPGDAHPTLCGAFDHSMSAAGVAVGTFVYGRSYLRQPFNLPIDPVALPLREQRFELAGGSRQGVFGVIADACPDDWGRYVIDRRFGAQRFPIGYLLHSQEDRVGHLCFSTSATEPPQLPDPAPRAWLQDAWTVINGLEAGRSIPEGLAEKVKVNTALGGARPKLTVADERTQWLAKFPTRHDDPRLSLPLVEAAMLDLARSVGITAAEAVIETVAGACDTPAAHILLVKRFDRSPHAAGGWCREAYASARTLFQSDGLDDYSYSSSYARLAGHLRLWSSRPAADRVELFRRMVFNCCISNTDDHDRNHGFLASEENAGFRLSPAFDMVPRLHATRRRYQAMNIGEDGAETTVQNILSSASAFGLAHEDAKALFHDVQCKVLAHWKDCLAQKAVPQAAIALLAPCFEPLR</sequence>
<dbReference type="GO" id="GO:0004674">
    <property type="term" value="F:protein serine/threonine kinase activity"/>
    <property type="evidence" value="ECO:0007669"/>
    <property type="project" value="UniProtKB-EC"/>
</dbReference>
<keyword evidence="2 6" id="KW-0808">Transferase</keyword>
<dbReference type="EMBL" id="JACHXO010000007">
    <property type="protein sequence ID" value="MBB3196325.1"/>
    <property type="molecule type" value="Genomic_DNA"/>
</dbReference>
<dbReference type="EC" id="2.7.11.1" evidence="6"/>
<reference evidence="6 7" key="1">
    <citation type="submission" date="2020-08" db="EMBL/GenBank/DDBJ databases">
        <title>Genomic Encyclopedia of Type Strains, Phase III (KMG-III): the genomes of soil and plant-associated and newly described type strains.</title>
        <authorList>
            <person name="Whitman W."/>
        </authorList>
    </citation>
    <scope>NUCLEOTIDE SEQUENCE [LARGE SCALE GENOMIC DNA]</scope>
    <source>
        <strain evidence="6 7">CECT 7247</strain>
    </source>
</reference>
<evidence type="ECO:0000256" key="3">
    <source>
        <dbReference type="ARBA" id="ARBA00022777"/>
    </source>
</evidence>
<gene>
    <name evidence="6" type="ORF">FHS28_003737</name>
</gene>
<evidence type="ECO:0000259" key="5">
    <source>
        <dbReference type="Pfam" id="PF13657"/>
    </source>
</evidence>
<keyword evidence="7" id="KW-1185">Reference proteome</keyword>
<dbReference type="Proteomes" id="UP000574369">
    <property type="component" value="Unassembled WGS sequence"/>
</dbReference>
<dbReference type="PANTHER" id="PTHR37419">
    <property type="entry name" value="SERINE/THREONINE-PROTEIN KINASE TOXIN HIPA"/>
    <property type="match status" value="1"/>
</dbReference>
<evidence type="ECO:0000259" key="4">
    <source>
        <dbReference type="Pfam" id="PF07804"/>
    </source>
</evidence>
<keyword evidence="3 6" id="KW-0418">Kinase</keyword>
<evidence type="ECO:0000313" key="6">
    <source>
        <dbReference type="EMBL" id="MBB3196325.1"/>
    </source>
</evidence>
<dbReference type="RefSeq" id="WP_088454225.1">
    <property type="nucleotide sequence ID" value="NZ_JACHXO010000007.1"/>
</dbReference>
<dbReference type="InterPro" id="IPR017508">
    <property type="entry name" value="HipA_N1"/>
</dbReference>